<organism evidence="6 7">
    <name type="scientific">Psilocybe cyanescens</name>
    <dbReference type="NCBI Taxonomy" id="93625"/>
    <lineage>
        <taxon>Eukaryota</taxon>
        <taxon>Fungi</taxon>
        <taxon>Dikarya</taxon>
        <taxon>Basidiomycota</taxon>
        <taxon>Agaricomycotina</taxon>
        <taxon>Agaricomycetes</taxon>
        <taxon>Agaricomycetidae</taxon>
        <taxon>Agaricales</taxon>
        <taxon>Agaricineae</taxon>
        <taxon>Strophariaceae</taxon>
        <taxon>Psilocybe</taxon>
    </lineage>
</organism>
<dbReference type="InterPro" id="IPR036910">
    <property type="entry name" value="HMG_box_dom_sf"/>
</dbReference>
<accession>A0A409WU36</accession>
<name>A0A409WU36_PSICY</name>
<dbReference type="AlphaFoldDB" id="A0A409WU36"/>
<feature type="region of interest" description="Disordered" evidence="4">
    <location>
        <begin position="64"/>
        <end position="111"/>
    </location>
</feature>
<gene>
    <name evidence="6" type="ORF">CVT25_014640</name>
</gene>
<evidence type="ECO:0000313" key="6">
    <source>
        <dbReference type="EMBL" id="PPQ81989.1"/>
    </source>
</evidence>
<dbReference type="SMART" id="SM00398">
    <property type="entry name" value="HMG"/>
    <property type="match status" value="1"/>
</dbReference>
<keyword evidence="3" id="KW-0539">Nucleus</keyword>
<dbReference type="Proteomes" id="UP000283269">
    <property type="component" value="Unassembled WGS sequence"/>
</dbReference>
<dbReference type="PANTHER" id="PTHR10270">
    <property type="entry name" value="SOX TRANSCRIPTION FACTOR"/>
    <property type="match status" value="1"/>
</dbReference>
<dbReference type="GO" id="GO:0005634">
    <property type="term" value="C:nucleus"/>
    <property type="evidence" value="ECO:0007669"/>
    <property type="project" value="UniProtKB-UniRule"/>
</dbReference>
<dbReference type="CDD" id="cd01389">
    <property type="entry name" value="HMG-box_ROX1-like"/>
    <property type="match status" value="1"/>
</dbReference>
<dbReference type="PANTHER" id="PTHR10270:SF161">
    <property type="entry name" value="SEX-DETERMINING REGION Y PROTEIN"/>
    <property type="match status" value="1"/>
</dbReference>
<reference evidence="6 7" key="1">
    <citation type="journal article" date="2018" name="Evol. Lett.">
        <title>Horizontal gene cluster transfer increased hallucinogenic mushroom diversity.</title>
        <authorList>
            <person name="Reynolds H.T."/>
            <person name="Vijayakumar V."/>
            <person name="Gluck-Thaler E."/>
            <person name="Korotkin H.B."/>
            <person name="Matheny P.B."/>
            <person name="Slot J.C."/>
        </authorList>
    </citation>
    <scope>NUCLEOTIDE SEQUENCE [LARGE SCALE GENOMIC DNA]</scope>
    <source>
        <strain evidence="6 7">2631</strain>
    </source>
</reference>
<dbReference type="PROSITE" id="PS50118">
    <property type="entry name" value="HMG_BOX_2"/>
    <property type="match status" value="1"/>
</dbReference>
<comment type="caution">
    <text evidence="6">The sequence shown here is derived from an EMBL/GenBank/DDBJ whole genome shotgun (WGS) entry which is preliminary data.</text>
</comment>
<dbReference type="STRING" id="93625.A0A409WU36"/>
<dbReference type="InterPro" id="IPR009071">
    <property type="entry name" value="HMG_box_dom"/>
</dbReference>
<keyword evidence="2" id="KW-0804">Transcription</keyword>
<evidence type="ECO:0000259" key="5">
    <source>
        <dbReference type="PROSITE" id="PS50118"/>
    </source>
</evidence>
<feature type="compositionally biased region" description="Polar residues" evidence="4">
    <location>
        <begin position="209"/>
        <end position="222"/>
    </location>
</feature>
<evidence type="ECO:0000256" key="3">
    <source>
        <dbReference type="PROSITE-ProRule" id="PRU00267"/>
    </source>
</evidence>
<dbReference type="GO" id="GO:0000978">
    <property type="term" value="F:RNA polymerase II cis-regulatory region sequence-specific DNA binding"/>
    <property type="evidence" value="ECO:0007669"/>
    <property type="project" value="TreeGrafter"/>
</dbReference>
<dbReference type="InterPro" id="IPR050140">
    <property type="entry name" value="SRY-related_HMG-box_TF-like"/>
</dbReference>
<keyword evidence="1 3" id="KW-0238">DNA-binding</keyword>
<protein>
    <recommendedName>
        <fullName evidence="5">HMG box domain-containing protein</fullName>
    </recommendedName>
</protein>
<dbReference type="Pfam" id="PF00505">
    <property type="entry name" value="HMG_box"/>
    <property type="match status" value="1"/>
</dbReference>
<dbReference type="OrthoDB" id="6247875at2759"/>
<dbReference type="EMBL" id="NHYD01003192">
    <property type="protein sequence ID" value="PPQ81989.1"/>
    <property type="molecule type" value="Genomic_DNA"/>
</dbReference>
<dbReference type="SUPFAM" id="SSF47095">
    <property type="entry name" value="HMG-box"/>
    <property type="match status" value="1"/>
</dbReference>
<dbReference type="Gene3D" id="1.10.30.10">
    <property type="entry name" value="High mobility group box domain"/>
    <property type="match status" value="1"/>
</dbReference>
<evidence type="ECO:0000256" key="4">
    <source>
        <dbReference type="SAM" id="MobiDB-lite"/>
    </source>
</evidence>
<evidence type="ECO:0000313" key="7">
    <source>
        <dbReference type="Proteomes" id="UP000283269"/>
    </source>
</evidence>
<dbReference type="GO" id="GO:0030154">
    <property type="term" value="P:cell differentiation"/>
    <property type="evidence" value="ECO:0007669"/>
    <property type="project" value="TreeGrafter"/>
</dbReference>
<dbReference type="InParanoid" id="A0A409WU36"/>
<evidence type="ECO:0000256" key="1">
    <source>
        <dbReference type="ARBA" id="ARBA00023125"/>
    </source>
</evidence>
<evidence type="ECO:0000256" key="2">
    <source>
        <dbReference type="ARBA" id="ARBA00023163"/>
    </source>
</evidence>
<feature type="DNA-binding region" description="HMG box" evidence="3">
    <location>
        <begin position="108"/>
        <end position="175"/>
    </location>
</feature>
<sequence>MPAFRNVAPFRHSGRLASHIPVTYDKDGWQVADHEVKIEPFDVSIQIPSSLSPSLISPLPSNFEHASPISKSENPASPLADPPFDVDAPSTVPSRKNSHARRRDPGHIPRPRNAFIFFRSAYINSGSATGEGQQNELSRHAGKVWNKMTEEEKRPFCEFAAIEKEEHQAKHPGYVYSPGRSGGKSKPKPSSASVKKKGEASTVLKCNRSPLSDTLSEPSSPVSLHVPTARLPNKSGTLAQRAVRGLLQTPLSDSFIQHSPISDELQYPTYFFSGNNDVPPLPHTEIPELECIPRVKQEEFLQGEREPPSPFHPHLDPVTGQYAYQQYTHDFMSASMPTLPYMSPSSESYNNPAVNIHPVTAIDPRACSYPLAPSPLLCENPYPNADYLVSSNYPFGNEGDLVMQQYTNDLPEQAEVASESTYCDFGMEENQDAFIKQFFDFDLCT</sequence>
<feature type="domain" description="HMG box" evidence="5">
    <location>
        <begin position="108"/>
        <end position="175"/>
    </location>
</feature>
<dbReference type="GO" id="GO:0001228">
    <property type="term" value="F:DNA-binding transcription activator activity, RNA polymerase II-specific"/>
    <property type="evidence" value="ECO:0007669"/>
    <property type="project" value="TreeGrafter"/>
</dbReference>
<proteinExistence type="predicted"/>
<feature type="region of interest" description="Disordered" evidence="4">
    <location>
        <begin position="170"/>
        <end position="229"/>
    </location>
</feature>
<keyword evidence="7" id="KW-1185">Reference proteome</keyword>